<proteinExistence type="predicted"/>
<protein>
    <recommendedName>
        <fullName evidence="3">Protein kinase domain-containing protein</fullName>
    </recommendedName>
</protein>
<accession>A0A0U1MCK6</accession>
<evidence type="ECO:0008006" key="3">
    <source>
        <dbReference type="Google" id="ProtNLM"/>
    </source>
</evidence>
<evidence type="ECO:0000313" key="2">
    <source>
        <dbReference type="Proteomes" id="UP000054383"/>
    </source>
</evidence>
<name>A0A0U1MCK6_TALIS</name>
<dbReference type="AlphaFoldDB" id="A0A0U1MCK6"/>
<gene>
    <name evidence="1" type="ORF">PISL3812_09807</name>
</gene>
<dbReference type="Proteomes" id="UP000054383">
    <property type="component" value="Unassembled WGS sequence"/>
</dbReference>
<evidence type="ECO:0000313" key="1">
    <source>
        <dbReference type="EMBL" id="CRG92740.1"/>
    </source>
</evidence>
<keyword evidence="2" id="KW-1185">Reference proteome</keyword>
<dbReference type="SUPFAM" id="SSF56112">
    <property type="entry name" value="Protein kinase-like (PK-like)"/>
    <property type="match status" value="1"/>
</dbReference>
<dbReference type="InterPro" id="IPR011009">
    <property type="entry name" value="Kinase-like_dom_sf"/>
</dbReference>
<dbReference type="OrthoDB" id="2942798at2759"/>
<sequence>MTTTVGNLMQTFSPQPLDINDSATVTEKRWTREYAAFDSQYVKHWPPTVEAIETFLGPAAETRTGADYVSLETPAHPLNMSLQLVETEGDVTRDFNQDIIRPVELAFCGNSAWSKPSLDSQPIPGAPKLWSRSLVGSSDNESSTKIIDYEMVMSHQQQYLESAAMIGEMKKARAIKEANGVAKTRQTRIPPACNKNYEVFYGAMCTSQHPTIFLNGKPVTAARIERLDERRPTLYRLTLTPDFERPEILQGVDSVIVKQQKDGWDEEFNNEKNVYKRLKSLQGTVIPKLFGEIFFDGLPALLLSDINGTNLSHIAKNHESEVQETKLEFEIKRAFEALSNHNAIYYDPRLDNLICCTKEDPSDIRIVIVDLEHVEFPATIHKVKAHAKLSIIDTLTILIRNINHEKYRKPPHSSPAPTLKIEDLRNRFHNRPSPFKISW</sequence>
<organism evidence="1 2">
    <name type="scientific">Talaromyces islandicus</name>
    <name type="common">Penicillium islandicum</name>
    <dbReference type="NCBI Taxonomy" id="28573"/>
    <lineage>
        <taxon>Eukaryota</taxon>
        <taxon>Fungi</taxon>
        <taxon>Dikarya</taxon>
        <taxon>Ascomycota</taxon>
        <taxon>Pezizomycotina</taxon>
        <taxon>Eurotiomycetes</taxon>
        <taxon>Eurotiomycetidae</taxon>
        <taxon>Eurotiales</taxon>
        <taxon>Trichocomaceae</taxon>
        <taxon>Talaromyces</taxon>
        <taxon>Talaromyces sect. Islandici</taxon>
    </lineage>
</organism>
<dbReference type="EMBL" id="CVMT01000015">
    <property type="protein sequence ID" value="CRG92740.1"/>
    <property type="molecule type" value="Genomic_DNA"/>
</dbReference>
<reference evidence="1 2" key="1">
    <citation type="submission" date="2015-04" db="EMBL/GenBank/DDBJ databases">
        <authorList>
            <person name="Syromyatnikov M.Y."/>
            <person name="Popov V.N."/>
        </authorList>
    </citation>
    <scope>NUCLEOTIDE SEQUENCE [LARGE SCALE GENOMIC DNA]</scope>
    <source>
        <strain evidence="1">WF-38-12</strain>
    </source>
</reference>